<evidence type="ECO:0000313" key="5">
    <source>
        <dbReference type="EMBL" id="MBP2324767.1"/>
    </source>
</evidence>
<dbReference type="Gene3D" id="3.30.450.40">
    <property type="match status" value="1"/>
</dbReference>
<dbReference type="SUPFAM" id="SSF46894">
    <property type="entry name" value="C-terminal effector domain of the bipartite response regulators"/>
    <property type="match status" value="1"/>
</dbReference>
<keyword evidence="1" id="KW-0805">Transcription regulation</keyword>
<gene>
    <name evidence="5" type="ORF">JOF56_005152</name>
</gene>
<organism evidence="5 6">
    <name type="scientific">Kibdelosporangium banguiense</name>
    <dbReference type="NCBI Taxonomy" id="1365924"/>
    <lineage>
        <taxon>Bacteria</taxon>
        <taxon>Bacillati</taxon>
        <taxon>Actinomycetota</taxon>
        <taxon>Actinomycetes</taxon>
        <taxon>Pseudonocardiales</taxon>
        <taxon>Pseudonocardiaceae</taxon>
        <taxon>Kibdelosporangium</taxon>
    </lineage>
</organism>
<dbReference type="InterPro" id="IPR039420">
    <property type="entry name" value="WalR-like"/>
</dbReference>
<evidence type="ECO:0000256" key="3">
    <source>
        <dbReference type="ARBA" id="ARBA00023163"/>
    </source>
</evidence>
<dbReference type="Pfam" id="PF13185">
    <property type="entry name" value="GAF_2"/>
    <property type="match status" value="1"/>
</dbReference>
<evidence type="ECO:0000313" key="6">
    <source>
        <dbReference type="Proteomes" id="UP001519332"/>
    </source>
</evidence>
<keyword evidence="2 5" id="KW-0238">DNA-binding</keyword>
<name>A0ABS4TK20_9PSEU</name>
<reference evidence="5 6" key="1">
    <citation type="submission" date="2021-03" db="EMBL/GenBank/DDBJ databases">
        <title>Sequencing the genomes of 1000 actinobacteria strains.</title>
        <authorList>
            <person name="Klenk H.-P."/>
        </authorList>
    </citation>
    <scope>NUCLEOTIDE SEQUENCE [LARGE SCALE GENOMIC DNA]</scope>
    <source>
        <strain evidence="5 6">DSM 46670</strain>
    </source>
</reference>
<evidence type="ECO:0000256" key="2">
    <source>
        <dbReference type="ARBA" id="ARBA00023125"/>
    </source>
</evidence>
<accession>A0ABS4TK20</accession>
<evidence type="ECO:0000256" key="1">
    <source>
        <dbReference type="ARBA" id="ARBA00023015"/>
    </source>
</evidence>
<dbReference type="InterPro" id="IPR029016">
    <property type="entry name" value="GAF-like_dom_sf"/>
</dbReference>
<dbReference type="InterPro" id="IPR000792">
    <property type="entry name" value="Tscrpt_reg_LuxR_C"/>
</dbReference>
<dbReference type="RefSeq" id="WP_307855256.1">
    <property type="nucleotide sequence ID" value="NZ_JAGINW010000001.1"/>
</dbReference>
<dbReference type="SMART" id="SM00421">
    <property type="entry name" value="HTH_LUXR"/>
    <property type="match status" value="1"/>
</dbReference>
<feature type="domain" description="HTH luxR-type" evidence="4">
    <location>
        <begin position="194"/>
        <end position="259"/>
    </location>
</feature>
<keyword evidence="6" id="KW-1185">Reference proteome</keyword>
<dbReference type="InterPro" id="IPR016032">
    <property type="entry name" value="Sig_transdc_resp-reg_C-effctor"/>
</dbReference>
<dbReference type="Pfam" id="PF00196">
    <property type="entry name" value="GerE"/>
    <property type="match status" value="1"/>
</dbReference>
<protein>
    <submittedName>
        <fullName evidence="5">DNA-binding CsgD family transcriptional regulator</fullName>
    </submittedName>
</protein>
<evidence type="ECO:0000259" key="4">
    <source>
        <dbReference type="PROSITE" id="PS50043"/>
    </source>
</evidence>
<proteinExistence type="predicted"/>
<dbReference type="PROSITE" id="PS50043">
    <property type="entry name" value="HTH_LUXR_2"/>
    <property type="match status" value="1"/>
</dbReference>
<dbReference type="PROSITE" id="PS00622">
    <property type="entry name" value="HTH_LUXR_1"/>
    <property type="match status" value="1"/>
</dbReference>
<keyword evidence="3" id="KW-0804">Transcription</keyword>
<dbReference type="CDD" id="cd06170">
    <property type="entry name" value="LuxR_C_like"/>
    <property type="match status" value="1"/>
</dbReference>
<dbReference type="EMBL" id="JAGINW010000001">
    <property type="protein sequence ID" value="MBP2324767.1"/>
    <property type="molecule type" value="Genomic_DNA"/>
</dbReference>
<dbReference type="PANTHER" id="PTHR43214">
    <property type="entry name" value="TWO-COMPONENT RESPONSE REGULATOR"/>
    <property type="match status" value="1"/>
</dbReference>
<dbReference type="PRINTS" id="PR00038">
    <property type="entry name" value="HTHLUXR"/>
</dbReference>
<comment type="caution">
    <text evidence="5">The sequence shown here is derived from an EMBL/GenBank/DDBJ whole genome shotgun (WGS) entry which is preliminary data.</text>
</comment>
<dbReference type="InterPro" id="IPR003018">
    <property type="entry name" value="GAF"/>
</dbReference>
<sequence length="261" mass="28847">MDDSVTARAVIDELLPERLERLRRVSGVPVVFGGATRGRNLILNRLVGTFGDSLRGLAVQPGKGLGGRVLRQRTPLRVNDYATTLTITHEYDRMVVDAERLTSLVAVPVLVRGEVRSVIYGAVRDHRPIGDRALRTATIVASQLQQDVEQRLDEVARPLEALAELAAIIEHTDDPRLRARLSRIHRNLSDRPIRAETRPALAPREIDTLRLVEVGASNLEIATRLGLSPETVKAYLRSAMRKLGVHNRTAAAHRARSTGNL</sequence>
<dbReference type="InterPro" id="IPR036388">
    <property type="entry name" value="WH-like_DNA-bd_sf"/>
</dbReference>
<dbReference type="SUPFAM" id="SSF55781">
    <property type="entry name" value="GAF domain-like"/>
    <property type="match status" value="1"/>
</dbReference>
<dbReference type="Proteomes" id="UP001519332">
    <property type="component" value="Unassembled WGS sequence"/>
</dbReference>
<dbReference type="Gene3D" id="1.10.10.10">
    <property type="entry name" value="Winged helix-like DNA-binding domain superfamily/Winged helix DNA-binding domain"/>
    <property type="match status" value="1"/>
</dbReference>
<dbReference type="GO" id="GO:0003677">
    <property type="term" value="F:DNA binding"/>
    <property type="evidence" value="ECO:0007669"/>
    <property type="project" value="UniProtKB-KW"/>
</dbReference>
<dbReference type="PANTHER" id="PTHR43214:SF42">
    <property type="entry name" value="TRANSCRIPTIONAL REGULATORY PROTEIN DESR"/>
    <property type="match status" value="1"/>
</dbReference>